<protein>
    <recommendedName>
        <fullName evidence="3">Amine oxidase</fullName>
    </recommendedName>
</protein>
<reference evidence="1 2" key="1">
    <citation type="submission" date="2015-10" db="EMBL/GenBank/DDBJ databases">
        <title>Draft genome sequence of Streptomyces griseorubiginosus DSM 40469, type strain for the species Streptomyces griseorubiginosus.</title>
        <authorList>
            <person name="Ruckert C."/>
            <person name="Winkler A."/>
            <person name="Kalinowski J."/>
            <person name="Kampfer P."/>
            <person name="Glaeser S."/>
        </authorList>
    </citation>
    <scope>NUCLEOTIDE SEQUENCE [LARGE SCALE GENOMIC DNA]</scope>
    <source>
        <strain evidence="1 2">DSM 40469</strain>
    </source>
</reference>
<keyword evidence="2" id="KW-1185">Reference proteome</keyword>
<gene>
    <name evidence="1" type="ORF">AQJ54_19950</name>
</gene>
<evidence type="ECO:0000313" key="1">
    <source>
        <dbReference type="EMBL" id="KUN65968.1"/>
    </source>
</evidence>
<dbReference type="RefSeq" id="WP_062239188.1">
    <property type="nucleotide sequence ID" value="NZ_JBPJFL010000001.1"/>
</dbReference>
<sequence>MKTTVEWIRADERLPYDGAGILAAVTGRYPGEQEDDPDSLSGQEFWLVLPMYFRRIHPVEETGEIIENCFYDSDGVVRFPIGGPTCEEIVTHWAEMPSLPGMDVQRIYGKDVGPALRALPHHH</sequence>
<name>A0A117R1J6_9ACTN</name>
<accession>A0A117R1J6</accession>
<dbReference type="EMBL" id="LMWV01000016">
    <property type="protein sequence ID" value="KUN65968.1"/>
    <property type="molecule type" value="Genomic_DNA"/>
</dbReference>
<evidence type="ECO:0008006" key="3">
    <source>
        <dbReference type="Google" id="ProtNLM"/>
    </source>
</evidence>
<organism evidence="1 2">
    <name type="scientific">Streptomyces griseorubiginosus</name>
    <dbReference type="NCBI Taxonomy" id="67304"/>
    <lineage>
        <taxon>Bacteria</taxon>
        <taxon>Bacillati</taxon>
        <taxon>Actinomycetota</taxon>
        <taxon>Actinomycetes</taxon>
        <taxon>Kitasatosporales</taxon>
        <taxon>Streptomycetaceae</taxon>
        <taxon>Streptomyces</taxon>
    </lineage>
</organism>
<proteinExistence type="predicted"/>
<dbReference type="InterPro" id="IPR048167">
    <property type="entry name" value="AQJ64_40280-like"/>
</dbReference>
<dbReference type="NCBIfam" id="NF041588">
    <property type="entry name" value="AQJ64_40280_fam"/>
    <property type="match status" value="1"/>
</dbReference>
<dbReference type="Proteomes" id="UP000054375">
    <property type="component" value="Unassembled WGS sequence"/>
</dbReference>
<evidence type="ECO:0000313" key="2">
    <source>
        <dbReference type="Proteomes" id="UP000054375"/>
    </source>
</evidence>
<comment type="caution">
    <text evidence="1">The sequence shown here is derived from an EMBL/GenBank/DDBJ whole genome shotgun (WGS) entry which is preliminary data.</text>
</comment>
<dbReference type="AlphaFoldDB" id="A0A117R1J6"/>